<protein>
    <submittedName>
        <fullName evidence="2">Uncharacterized protein</fullName>
    </submittedName>
</protein>
<accession>A0A9Q9PAH0</accession>
<dbReference type="EMBL" id="CP106879">
    <property type="protein sequence ID" value="UYC81490.1"/>
    <property type="molecule type" value="Genomic_DNA"/>
</dbReference>
<keyword evidence="1" id="KW-1133">Transmembrane helix</keyword>
<keyword evidence="1" id="KW-0472">Membrane</keyword>
<dbReference type="AlphaFoldDB" id="A0A9Q9PAH0"/>
<evidence type="ECO:0000313" key="3">
    <source>
        <dbReference type="Proteomes" id="UP001062223"/>
    </source>
</evidence>
<name>A0A9Q9PAH0_9MICO</name>
<feature type="transmembrane region" description="Helical" evidence="1">
    <location>
        <begin position="12"/>
        <end position="35"/>
    </location>
</feature>
<organism evidence="2 3">
    <name type="scientific">Curtobacterium poinsettiae</name>
    <dbReference type="NCBI Taxonomy" id="159612"/>
    <lineage>
        <taxon>Bacteria</taxon>
        <taxon>Bacillati</taxon>
        <taxon>Actinomycetota</taxon>
        <taxon>Actinomycetes</taxon>
        <taxon>Micrococcales</taxon>
        <taxon>Microbacteriaceae</taxon>
        <taxon>Curtobacterium</taxon>
    </lineage>
</organism>
<sequence>MKPSRRERRLRNVQSLILVGSMFGVVALAGLAGWLGAPQWAVLPFVSIGYLVCWQVTLRAVRRRRALWNDHAERSPTGTATETDG</sequence>
<evidence type="ECO:0000313" key="2">
    <source>
        <dbReference type="EMBL" id="UYC81490.1"/>
    </source>
</evidence>
<gene>
    <name evidence="2" type="ORF">OE229_03230</name>
</gene>
<evidence type="ECO:0000256" key="1">
    <source>
        <dbReference type="SAM" id="Phobius"/>
    </source>
</evidence>
<proteinExistence type="predicted"/>
<reference evidence="2" key="1">
    <citation type="submission" date="2022-09" db="EMBL/GenBank/DDBJ databases">
        <title>Taxonomy of Curtobacterium flaccumfaciens.</title>
        <authorList>
            <person name="Osdaghi E."/>
            <person name="Taghavi S.M."/>
            <person name="Hamidizade M."/>
            <person name="Abachi H."/>
            <person name="Fazliarab A."/>
            <person name="Baeyen S."/>
            <person name="Portier P."/>
            <person name="Van Vaerenbergh J."/>
            <person name="Jacques M.-A."/>
        </authorList>
    </citation>
    <scope>NUCLEOTIDE SEQUENCE</scope>
    <source>
        <strain evidence="2">AGQB46</strain>
    </source>
</reference>
<dbReference type="RefSeq" id="WP_209132636.1">
    <property type="nucleotide sequence ID" value="NZ_CP106879.1"/>
</dbReference>
<dbReference type="KEGG" id="cpoi:OE229_03230"/>
<keyword evidence="1" id="KW-0812">Transmembrane</keyword>
<feature type="transmembrane region" description="Helical" evidence="1">
    <location>
        <begin position="41"/>
        <end position="61"/>
    </location>
</feature>
<dbReference type="Proteomes" id="UP001062223">
    <property type="component" value="Chromosome"/>
</dbReference>